<evidence type="ECO:0000256" key="5">
    <source>
        <dbReference type="ARBA" id="ARBA00022603"/>
    </source>
</evidence>
<dbReference type="PANTHER" id="PTHR21210">
    <property type="entry name" value="TRNA (URACIL-O(2)-)-METHYLTRANSFERASE-RELATED"/>
    <property type="match status" value="1"/>
</dbReference>
<dbReference type="STRING" id="6573.A0A210PQW7"/>
<evidence type="ECO:0000256" key="3">
    <source>
        <dbReference type="ARBA" id="ARBA00009056"/>
    </source>
</evidence>
<dbReference type="OrthoDB" id="10047021at2759"/>
<keyword evidence="7 11" id="KW-0949">S-adenosyl-L-methionine</keyword>
<comment type="function">
    <text evidence="11">Adenosyl-L-methionine (AdoMet)-dependent tRNA (uracil-O(2)-)-methyltransferase.</text>
</comment>
<evidence type="ECO:0000256" key="2">
    <source>
        <dbReference type="ARBA" id="ARBA00004496"/>
    </source>
</evidence>
<feature type="domain" description="C3H1-type" evidence="13">
    <location>
        <begin position="713"/>
        <end position="743"/>
    </location>
</feature>
<protein>
    <recommendedName>
        <fullName evidence="11">tRNA (uracil-O(2)-)-methyltransferase</fullName>
        <ecNumber evidence="11">2.1.1.211</ecNumber>
    </recommendedName>
</protein>
<evidence type="ECO:0000256" key="12">
    <source>
        <dbReference type="SAM" id="MobiDB-lite"/>
    </source>
</evidence>
<feature type="region of interest" description="Disordered" evidence="12">
    <location>
        <begin position="551"/>
        <end position="603"/>
    </location>
</feature>
<feature type="compositionally biased region" description="Basic and acidic residues" evidence="12">
    <location>
        <begin position="224"/>
        <end position="240"/>
    </location>
</feature>
<dbReference type="GO" id="GO:0141101">
    <property type="term" value="F:tRNA(Ser) (uridine(44)-2'-O-)-methyltransferase activity"/>
    <property type="evidence" value="ECO:0007669"/>
    <property type="project" value="UniProtKB-EC"/>
</dbReference>
<keyword evidence="10" id="KW-0479">Metal-binding</keyword>
<sequence>MVNYRGVPKLCSEIQDVCAHEQKQQGNMKRAFNSFQSDSVLRSVPDLRNDFCNFKESNTKGQADGFADALTVWINKPHVINRRLCGSRIEKIIYYTCQNGDSQLQTTFESAVAEVLSKKTLINLNTKEDDLCKEVPSLSTIPEGEGVVIVRGIHPKRDDSHPVVREIICYDATLRSAWFCPVTDTYKQKAVEASRNLCYQLVHQVVNTKPRIIFRVCKTENDNWRSDTEPAESEPVKTRPDQCVSNTEPDDGETVEEGPDSYTSKTEATAEQDTSIILSDIWLTNILLPKIANWSEQKNLETTVKSLRLVRIDQYNTLYNQLKVKYGKKFVECWPEKTDPAKFVYEDVGIATYLLLIWEQERKEKNLKEKQSFVDMGCGNGLLVHILSSEGHPGVGLDVRKRNIWDLYGLETRLKEETIIPSCDSLYPQYDWLIGNHSDELTPWIPVMAARSSYTCRYFVLPCCPFDFDCKFNKKVSGQSSYRCFLDWVIEVGQVCGFQVEEDTLRIPSVKRVCFIGKIRTYSEKEESAIDTKRTMYIKNRCDKTGLKGDKQDFTSKTGSTELSNLDHNHDCPSDSKKLRLEGENPDGQPWTSTFKPRESTERTRNCQHVKKEIKDLIVNKVFARVMESEDAEVRQTEDGRTWHKGGSVPLSEVAQMFDRQVLIEMKSECGGLQTLLRNHNMVFNVSGGKVQLRDLTLSQPFSKASQLGQTKKIKTLLCWFHSHHPDGCPRTKASCLFAHGEEDLLPNEKKTLSNRTVSQIT</sequence>
<dbReference type="EC" id="2.1.1.211" evidence="11"/>
<dbReference type="PANTHER" id="PTHR21210:SF0">
    <property type="entry name" value="TRNA (URACIL-O(2)-)-METHYLTRANSFERASE-RELATED"/>
    <property type="match status" value="1"/>
</dbReference>
<evidence type="ECO:0000256" key="6">
    <source>
        <dbReference type="ARBA" id="ARBA00022679"/>
    </source>
</evidence>
<keyword evidence="4 11" id="KW-0963">Cytoplasm</keyword>
<dbReference type="Proteomes" id="UP000242188">
    <property type="component" value="Unassembled WGS sequence"/>
</dbReference>
<feature type="compositionally biased region" description="Basic and acidic residues" evidence="12">
    <location>
        <begin position="565"/>
        <end position="583"/>
    </location>
</feature>
<dbReference type="PROSITE" id="PS50103">
    <property type="entry name" value="ZF_C3H1"/>
    <property type="match status" value="1"/>
</dbReference>
<feature type="compositionally biased region" description="Acidic residues" evidence="12">
    <location>
        <begin position="248"/>
        <end position="259"/>
    </location>
</feature>
<keyword evidence="15" id="KW-1185">Reference proteome</keyword>
<dbReference type="Pfam" id="PF07757">
    <property type="entry name" value="AdoMet_MTase"/>
    <property type="match status" value="1"/>
</dbReference>
<dbReference type="InterPro" id="IPR011671">
    <property type="entry name" value="tRNA_uracil_MeTrfase"/>
</dbReference>
<evidence type="ECO:0000313" key="14">
    <source>
        <dbReference type="EMBL" id="OWF38890.1"/>
    </source>
</evidence>
<evidence type="ECO:0000256" key="8">
    <source>
        <dbReference type="ARBA" id="ARBA00022694"/>
    </source>
</evidence>
<evidence type="ECO:0000256" key="11">
    <source>
        <dbReference type="RuleBase" id="RU368004"/>
    </source>
</evidence>
<keyword evidence="10" id="KW-0863">Zinc-finger</keyword>
<evidence type="ECO:0000256" key="7">
    <source>
        <dbReference type="ARBA" id="ARBA00022691"/>
    </source>
</evidence>
<evidence type="ECO:0000313" key="15">
    <source>
        <dbReference type="Proteomes" id="UP000242188"/>
    </source>
</evidence>
<dbReference type="GO" id="GO:0008270">
    <property type="term" value="F:zinc ion binding"/>
    <property type="evidence" value="ECO:0007669"/>
    <property type="project" value="UniProtKB-KW"/>
</dbReference>
<organism evidence="14 15">
    <name type="scientific">Mizuhopecten yessoensis</name>
    <name type="common">Japanese scallop</name>
    <name type="synonym">Patinopecten yessoensis</name>
    <dbReference type="NCBI Taxonomy" id="6573"/>
    <lineage>
        <taxon>Eukaryota</taxon>
        <taxon>Metazoa</taxon>
        <taxon>Spiralia</taxon>
        <taxon>Lophotrochozoa</taxon>
        <taxon>Mollusca</taxon>
        <taxon>Bivalvia</taxon>
        <taxon>Autobranchia</taxon>
        <taxon>Pteriomorphia</taxon>
        <taxon>Pectinida</taxon>
        <taxon>Pectinoidea</taxon>
        <taxon>Pectinidae</taxon>
        <taxon>Mizuhopecten</taxon>
    </lineage>
</organism>
<evidence type="ECO:0000256" key="4">
    <source>
        <dbReference type="ARBA" id="ARBA00022490"/>
    </source>
</evidence>
<reference evidence="14 15" key="1">
    <citation type="journal article" date="2017" name="Nat. Ecol. Evol.">
        <title>Scallop genome provides insights into evolution of bilaterian karyotype and development.</title>
        <authorList>
            <person name="Wang S."/>
            <person name="Zhang J."/>
            <person name="Jiao W."/>
            <person name="Li J."/>
            <person name="Xun X."/>
            <person name="Sun Y."/>
            <person name="Guo X."/>
            <person name="Huan P."/>
            <person name="Dong B."/>
            <person name="Zhang L."/>
            <person name="Hu X."/>
            <person name="Sun X."/>
            <person name="Wang J."/>
            <person name="Zhao C."/>
            <person name="Wang Y."/>
            <person name="Wang D."/>
            <person name="Huang X."/>
            <person name="Wang R."/>
            <person name="Lv J."/>
            <person name="Li Y."/>
            <person name="Zhang Z."/>
            <person name="Liu B."/>
            <person name="Lu W."/>
            <person name="Hui Y."/>
            <person name="Liang J."/>
            <person name="Zhou Z."/>
            <person name="Hou R."/>
            <person name="Li X."/>
            <person name="Liu Y."/>
            <person name="Li H."/>
            <person name="Ning X."/>
            <person name="Lin Y."/>
            <person name="Zhao L."/>
            <person name="Xing Q."/>
            <person name="Dou J."/>
            <person name="Li Y."/>
            <person name="Mao J."/>
            <person name="Guo H."/>
            <person name="Dou H."/>
            <person name="Li T."/>
            <person name="Mu C."/>
            <person name="Jiang W."/>
            <person name="Fu Q."/>
            <person name="Fu X."/>
            <person name="Miao Y."/>
            <person name="Liu J."/>
            <person name="Yu Q."/>
            <person name="Li R."/>
            <person name="Liao H."/>
            <person name="Li X."/>
            <person name="Kong Y."/>
            <person name="Jiang Z."/>
            <person name="Chourrout D."/>
            <person name="Li R."/>
            <person name="Bao Z."/>
        </authorList>
    </citation>
    <scope>NUCLEOTIDE SEQUENCE [LARGE SCALE GENOMIC DNA]</scope>
    <source>
        <strain evidence="14 15">PY_sf001</strain>
    </source>
</reference>
<proteinExistence type="inferred from homology"/>
<keyword evidence="8 11" id="KW-0819">tRNA processing</keyword>
<evidence type="ECO:0000256" key="9">
    <source>
        <dbReference type="ARBA" id="ARBA00047957"/>
    </source>
</evidence>
<keyword evidence="6 11" id="KW-0808">Transferase</keyword>
<accession>A0A210PQW7</accession>
<evidence type="ECO:0000256" key="1">
    <source>
        <dbReference type="ARBA" id="ARBA00002778"/>
    </source>
</evidence>
<evidence type="ECO:0000256" key="10">
    <source>
        <dbReference type="PROSITE-ProRule" id="PRU00723"/>
    </source>
</evidence>
<feature type="compositionally biased region" description="Polar residues" evidence="12">
    <location>
        <begin position="555"/>
        <end position="564"/>
    </location>
</feature>
<keyword evidence="5 11" id="KW-0489">Methyltransferase</keyword>
<evidence type="ECO:0000259" key="13">
    <source>
        <dbReference type="PROSITE" id="PS50103"/>
    </source>
</evidence>
<feature type="region of interest" description="Disordered" evidence="12">
    <location>
        <begin position="224"/>
        <end position="268"/>
    </location>
</feature>
<dbReference type="GO" id="GO:0005737">
    <property type="term" value="C:cytoplasm"/>
    <property type="evidence" value="ECO:0007669"/>
    <property type="project" value="UniProtKB-SubCell"/>
</dbReference>
<comment type="function">
    <text evidence="1">Probable adenosyl-L-methionine (AdoMet)-dependent tRNA (uracil-O(2)-)-methyltransferase.</text>
</comment>
<keyword evidence="10" id="KW-0862">Zinc</keyword>
<name>A0A210PQW7_MIZYE</name>
<feature type="zinc finger region" description="C3H1-type" evidence="10">
    <location>
        <begin position="713"/>
        <end position="743"/>
    </location>
</feature>
<comment type="catalytic activity">
    <reaction evidence="9 11">
        <text>uridine(44) in tRNA(Ser) + S-adenosyl-L-methionine = 2'-O-methyluridine(44) in tRNA(Ser) + S-adenosyl-L-homocysteine + H(+)</text>
        <dbReference type="Rhea" id="RHEA:43100"/>
        <dbReference type="Rhea" id="RHEA-COMP:10339"/>
        <dbReference type="Rhea" id="RHEA-COMP:10340"/>
        <dbReference type="ChEBI" id="CHEBI:15378"/>
        <dbReference type="ChEBI" id="CHEBI:57856"/>
        <dbReference type="ChEBI" id="CHEBI:59789"/>
        <dbReference type="ChEBI" id="CHEBI:65315"/>
        <dbReference type="ChEBI" id="CHEBI:74478"/>
        <dbReference type="EC" id="2.1.1.211"/>
    </reaction>
</comment>
<gene>
    <name evidence="14" type="ORF">KP79_PYT23641</name>
</gene>
<comment type="caution">
    <text evidence="14">The sequence shown here is derived from an EMBL/GenBank/DDBJ whole genome shotgun (WGS) entry which is preliminary data.</text>
</comment>
<dbReference type="InterPro" id="IPR029063">
    <property type="entry name" value="SAM-dependent_MTases_sf"/>
</dbReference>
<dbReference type="InterPro" id="IPR000571">
    <property type="entry name" value="Znf_CCCH"/>
</dbReference>
<dbReference type="SUPFAM" id="SSF53335">
    <property type="entry name" value="S-adenosyl-L-methionine-dependent methyltransferases"/>
    <property type="match status" value="1"/>
</dbReference>
<dbReference type="EMBL" id="NEDP02005553">
    <property type="protein sequence ID" value="OWF38890.1"/>
    <property type="molecule type" value="Genomic_DNA"/>
</dbReference>
<dbReference type="GO" id="GO:0030488">
    <property type="term" value="P:tRNA methylation"/>
    <property type="evidence" value="ECO:0007669"/>
    <property type="project" value="UniProtKB-UniRule"/>
</dbReference>
<comment type="subcellular location">
    <subcellularLocation>
        <location evidence="2 11">Cytoplasm</location>
    </subcellularLocation>
</comment>
<comment type="similarity">
    <text evidence="3 11">Belongs to the TRM44 family.</text>
</comment>
<dbReference type="AlphaFoldDB" id="A0A210PQW7"/>